<dbReference type="PROSITE" id="PS01180">
    <property type="entry name" value="CUB"/>
    <property type="match status" value="1"/>
</dbReference>
<protein>
    <submittedName>
        <fullName evidence="8">Chymotrypsinogen A-like</fullName>
    </submittedName>
</protein>
<dbReference type="Pfam" id="PF00431">
    <property type="entry name" value="CUB"/>
    <property type="match status" value="1"/>
</dbReference>
<evidence type="ECO:0000313" key="9">
    <source>
        <dbReference type="Proteomes" id="UP001369086"/>
    </source>
</evidence>
<evidence type="ECO:0000256" key="2">
    <source>
        <dbReference type="ARBA" id="ARBA00022801"/>
    </source>
</evidence>
<dbReference type="InterPro" id="IPR001254">
    <property type="entry name" value="Trypsin_dom"/>
</dbReference>
<dbReference type="InterPro" id="IPR035914">
    <property type="entry name" value="Sperma_CUB_dom_sf"/>
</dbReference>
<keyword evidence="4" id="KW-1015">Disulfide bond</keyword>
<dbReference type="Gene3D" id="2.40.10.10">
    <property type="entry name" value="Trypsin-like serine proteases"/>
    <property type="match status" value="1"/>
</dbReference>
<dbReference type="PRINTS" id="PR00722">
    <property type="entry name" value="CHYMOTRYPSIN"/>
</dbReference>
<feature type="domain" description="CUB" evidence="6">
    <location>
        <begin position="10"/>
        <end position="124"/>
    </location>
</feature>
<dbReference type="PROSITE" id="PS50240">
    <property type="entry name" value="TRYPSIN_DOM"/>
    <property type="match status" value="1"/>
</dbReference>
<dbReference type="PANTHER" id="PTHR24252">
    <property type="entry name" value="ACROSIN-RELATED"/>
    <property type="match status" value="1"/>
</dbReference>
<proteinExistence type="predicted"/>
<evidence type="ECO:0000256" key="3">
    <source>
        <dbReference type="ARBA" id="ARBA00022825"/>
    </source>
</evidence>
<keyword evidence="3" id="KW-0720">Serine protease</keyword>
<evidence type="ECO:0000256" key="1">
    <source>
        <dbReference type="ARBA" id="ARBA00022670"/>
    </source>
</evidence>
<evidence type="ECO:0000256" key="4">
    <source>
        <dbReference type="ARBA" id="ARBA00023157"/>
    </source>
</evidence>
<dbReference type="Pfam" id="PF00089">
    <property type="entry name" value="Trypsin"/>
    <property type="match status" value="1"/>
</dbReference>
<sequence length="397" mass="43025">MFHISISASCPVLVLIQELPGELKSPNYPDHYPGNLDCMWTIYSTSGKKILLEVVDFVTEDTRGCNWDHLDIYDGPNAVSKLLASLCGEQSPMKLISSSSFVSLKFKTDSSAGARGFRIKYSETEGVGLGTRTENTFNVRGDSYPCGIAKFKPCGLGQQLMQEQSRIINGIVACPNSWPWQVSLQYKGQHYCGGSLIHQNWVLTAGHCDFNRDTDAVVLGAHDLSSKTEQIQVIQVIAKYNHSDYGGFPPANDLALLRLQTPARLGDTVIPICLPAGGVEVDASWSCVSTGWGATDLVNQVYPNKLNQASLPIVGTKSCADYWGDVIKPTHVCAGAAGSTSCRGDSGGPLECQKDSLYLLIGVVSWGNKECVTQAPAIYTKVSAYRQWISKITNGEV</sequence>
<dbReference type="EMBL" id="JAHFZB010000007">
    <property type="protein sequence ID" value="KAK6487923.1"/>
    <property type="molecule type" value="Genomic_DNA"/>
</dbReference>
<evidence type="ECO:0000259" key="6">
    <source>
        <dbReference type="PROSITE" id="PS01180"/>
    </source>
</evidence>
<dbReference type="PANTHER" id="PTHR24252:SF7">
    <property type="entry name" value="HYALIN"/>
    <property type="match status" value="1"/>
</dbReference>
<dbReference type="InterPro" id="IPR009003">
    <property type="entry name" value="Peptidase_S1_PA"/>
</dbReference>
<evidence type="ECO:0000313" key="8">
    <source>
        <dbReference type="EMBL" id="KAK6487923.1"/>
    </source>
</evidence>
<evidence type="ECO:0000259" key="7">
    <source>
        <dbReference type="PROSITE" id="PS50240"/>
    </source>
</evidence>
<comment type="caution">
    <text evidence="8">The sequence shown here is derived from an EMBL/GenBank/DDBJ whole genome shotgun (WGS) entry which is preliminary data.</text>
</comment>
<name>A0ABR0ZSX8_HUSHU</name>
<reference evidence="8 9" key="1">
    <citation type="submission" date="2021-05" db="EMBL/GenBank/DDBJ databases">
        <authorList>
            <person name="Zahm M."/>
            <person name="Klopp C."/>
            <person name="Cabau C."/>
            <person name="Kuhl H."/>
            <person name="Suciu R."/>
            <person name="Ciorpac M."/>
            <person name="Holostenco D."/>
            <person name="Gessner J."/>
            <person name="Wuertz S."/>
            <person name="Hohne C."/>
            <person name="Stock M."/>
            <person name="Gislard M."/>
            <person name="Lluch J."/>
            <person name="Milhes M."/>
            <person name="Lampietro C."/>
            <person name="Lopez Roques C."/>
            <person name="Donnadieu C."/>
            <person name="Du K."/>
            <person name="Schartl M."/>
            <person name="Guiguen Y."/>
        </authorList>
    </citation>
    <scope>NUCLEOTIDE SEQUENCE [LARGE SCALE GENOMIC DNA]</scope>
    <source>
        <strain evidence="8">Hh-F2</strain>
        <tissue evidence="8">Blood</tissue>
    </source>
</reference>
<dbReference type="SMART" id="SM00042">
    <property type="entry name" value="CUB"/>
    <property type="match status" value="1"/>
</dbReference>
<gene>
    <name evidence="8" type="ORF">HHUSO_G9244</name>
</gene>
<dbReference type="InterPro" id="IPR000859">
    <property type="entry name" value="CUB_dom"/>
</dbReference>
<dbReference type="Proteomes" id="UP001369086">
    <property type="component" value="Unassembled WGS sequence"/>
</dbReference>
<dbReference type="InterPro" id="IPR018114">
    <property type="entry name" value="TRYPSIN_HIS"/>
</dbReference>
<dbReference type="SUPFAM" id="SSF50494">
    <property type="entry name" value="Trypsin-like serine proteases"/>
    <property type="match status" value="1"/>
</dbReference>
<evidence type="ECO:0000256" key="5">
    <source>
        <dbReference type="PROSITE-ProRule" id="PRU00059"/>
    </source>
</evidence>
<keyword evidence="1" id="KW-0645">Protease</keyword>
<dbReference type="CDD" id="cd00041">
    <property type="entry name" value="CUB"/>
    <property type="match status" value="1"/>
</dbReference>
<feature type="domain" description="Peptidase S1" evidence="7">
    <location>
        <begin position="167"/>
        <end position="394"/>
    </location>
</feature>
<dbReference type="SUPFAM" id="SSF49854">
    <property type="entry name" value="Spermadhesin, CUB domain"/>
    <property type="match status" value="1"/>
</dbReference>
<dbReference type="InterPro" id="IPR001314">
    <property type="entry name" value="Peptidase_S1A"/>
</dbReference>
<dbReference type="InterPro" id="IPR043504">
    <property type="entry name" value="Peptidase_S1_PA_chymotrypsin"/>
</dbReference>
<dbReference type="CDD" id="cd00190">
    <property type="entry name" value="Tryp_SPc"/>
    <property type="match status" value="1"/>
</dbReference>
<keyword evidence="9" id="KW-1185">Reference proteome</keyword>
<dbReference type="SMART" id="SM00020">
    <property type="entry name" value="Tryp_SPc"/>
    <property type="match status" value="1"/>
</dbReference>
<dbReference type="PROSITE" id="PS00134">
    <property type="entry name" value="TRYPSIN_HIS"/>
    <property type="match status" value="1"/>
</dbReference>
<accession>A0ABR0ZSX8</accession>
<organism evidence="8 9">
    <name type="scientific">Huso huso</name>
    <name type="common">Beluga</name>
    <name type="synonym">Acipenser huso</name>
    <dbReference type="NCBI Taxonomy" id="61971"/>
    <lineage>
        <taxon>Eukaryota</taxon>
        <taxon>Metazoa</taxon>
        <taxon>Chordata</taxon>
        <taxon>Craniata</taxon>
        <taxon>Vertebrata</taxon>
        <taxon>Euteleostomi</taxon>
        <taxon>Actinopterygii</taxon>
        <taxon>Chondrostei</taxon>
        <taxon>Acipenseriformes</taxon>
        <taxon>Acipenseridae</taxon>
        <taxon>Huso</taxon>
    </lineage>
</organism>
<comment type="caution">
    <text evidence="5">Lacks conserved residue(s) required for the propagation of feature annotation.</text>
</comment>
<keyword evidence="2" id="KW-0378">Hydrolase</keyword>
<dbReference type="Gene3D" id="2.60.120.290">
    <property type="entry name" value="Spermadhesin, CUB domain"/>
    <property type="match status" value="1"/>
</dbReference>